<accession>A0ACB9GL77</accession>
<keyword evidence="2" id="KW-1185">Reference proteome</keyword>
<name>A0ACB9GL77_9ASTR</name>
<sequence>MSRAWDKKGYRPSYRHVIDGGGDGETKPDLGSSEKAVIDLSEEPEKRSRRIKMAAEKDVSMSSLGGSVDSKKNDDGEEKSKGETPGYGSSWEATKDAPSDDVTHETDLKQEAEDEADGDEGHGDGEDAEF</sequence>
<dbReference type="Proteomes" id="UP001056120">
    <property type="component" value="Linkage Group LG14"/>
</dbReference>
<proteinExistence type="predicted"/>
<reference evidence="1 2" key="2">
    <citation type="journal article" date="2022" name="Mol. Ecol. Resour.">
        <title>The genomes of chicory, endive, great burdock and yacon provide insights into Asteraceae paleo-polyploidization history and plant inulin production.</title>
        <authorList>
            <person name="Fan W."/>
            <person name="Wang S."/>
            <person name="Wang H."/>
            <person name="Wang A."/>
            <person name="Jiang F."/>
            <person name="Liu H."/>
            <person name="Zhao H."/>
            <person name="Xu D."/>
            <person name="Zhang Y."/>
        </authorList>
    </citation>
    <scope>NUCLEOTIDE SEQUENCE [LARGE SCALE GENOMIC DNA]</scope>
    <source>
        <strain evidence="2">cv. Yunnan</strain>
        <tissue evidence="1">Leaves</tissue>
    </source>
</reference>
<protein>
    <submittedName>
        <fullName evidence="1">Uncharacterized protein</fullName>
    </submittedName>
</protein>
<reference evidence="2" key="1">
    <citation type="journal article" date="2022" name="Mol. Ecol. Resour.">
        <title>The genomes of chicory, endive, great burdock and yacon provide insights into Asteraceae palaeo-polyploidization history and plant inulin production.</title>
        <authorList>
            <person name="Fan W."/>
            <person name="Wang S."/>
            <person name="Wang H."/>
            <person name="Wang A."/>
            <person name="Jiang F."/>
            <person name="Liu H."/>
            <person name="Zhao H."/>
            <person name="Xu D."/>
            <person name="Zhang Y."/>
        </authorList>
    </citation>
    <scope>NUCLEOTIDE SEQUENCE [LARGE SCALE GENOMIC DNA]</scope>
    <source>
        <strain evidence="2">cv. Yunnan</strain>
    </source>
</reference>
<dbReference type="EMBL" id="CM042031">
    <property type="protein sequence ID" value="KAI3784215.1"/>
    <property type="molecule type" value="Genomic_DNA"/>
</dbReference>
<evidence type="ECO:0000313" key="1">
    <source>
        <dbReference type="EMBL" id="KAI3784215.1"/>
    </source>
</evidence>
<organism evidence="1 2">
    <name type="scientific">Smallanthus sonchifolius</name>
    <dbReference type="NCBI Taxonomy" id="185202"/>
    <lineage>
        <taxon>Eukaryota</taxon>
        <taxon>Viridiplantae</taxon>
        <taxon>Streptophyta</taxon>
        <taxon>Embryophyta</taxon>
        <taxon>Tracheophyta</taxon>
        <taxon>Spermatophyta</taxon>
        <taxon>Magnoliopsida</taxon>
        <taxon>eudicotyledons</taxon>
        <taxon>Gunneridae</taxon>
        <taxon>Pentapetalae</taxon>
        <taxon>asterids</taxon>
        <taxon>campanulids</taxon>
        <taxon>Asterales</taxon>
        <taxon>Asteraceae</taxon>
        <taxon>Asteroideae</taxon>
        <taxon>Heliantheae alliance</taxon>
        <taxon>Millerieae</taxon>
        <taxon>Smallanthus</taxon>
    </lineage>
</organism>
<gene>
    <name evidence="1" type="ORF">L1987_43310</name>
</gene>
<evidence type="ECO:0000313" key="2">
    <source>
        <dbReference type="Proteomes" id="UP001056120"/>
    </source>
</evidence>
<comment type="caution">
    <text evidence="1">The sequence shown here is derived from an EMBL/GenBank/DDBJ whole genome shotgun (WGS) entry which is preliminary data.</text>
</comment>